<accession>A0A177NGS0</accession>
<name>A0A177NGS0_9GAMM</name>
<reference evidence="1 2" key="1">
    <citation type="submission" date="2016-03" db="EMBL/GenBank/DDBJ databases">
        <authorList>
            <person name="Ploux O."/>
        </authorList>
    </citation>
    <scope>NUCLEOTIDE SEQUENCE [LARGE SCALE GENOMIC DNA]</scope>
    <source>
        <strain evidence="1 2">R-45378</strain>
    </source>
</reference>
<organism evidence="1 2">
    <name type="scientific">Methylomonas koyamae</name>
    <dbReference type="NCBI Taxonomy" id="702114"/>
    <lineage>
        <taxon>Bacteria</taxon>
        <taxon>Pseudomonadati</taxon>
        <taxon>Pseudomonadota</taxon>
        <taxon>Gammaproteobacteria</taxon>
        <taxon>Methylococcales</taxon>
        <taxon>Methylococcaceae</taxon>
        <taxon>Methylomonas</taxon>
    </lineage>
</organism>
<gene>
    <name evidence="1" type="ORF">A1507_11220</name>
</gene>
<evidence type="ECO:0000313" key="2">
    <source>
        <dbReference type="Proteomes" id="UP000077857"/>
    </source>
</evidence>
<sequence length="72" mass="8303">MKTISVEVEDRIYKDVVNFLRLLPEQSVHVLEDDGETLSPQERETVLALQARLKAGDDSEFEDWETVKAELK</sequence>
<protein>
    <recommendedName>
        <fullName evidence="3">Addiction module component</fullName>
    </recommendedName>
</protein>
<dbReference type="EMBL" id="LUUJ01000070">
    <property type="protein sequence ID" value="OAI17071.1"/>
    <property type="molecule type" value="Genomic_DNA"/>
</dbReference>
<proteinExistence type="predicted"/>
<dbReference type="Proteomes" id="UP000077857">
    <property type="component" value="Unassembled WGS sequence"/>
</dbReference>
<evidence type="ECO:0000313" key="1">
    <source>
        <dbReference type="EMBL" id="OAI17071.1"/>
    </source>
</evidence>
<comment type="caution">
    <text evidence="1">The sequence shown here is derived from an EMBL/GenBank/DDBJ whole genome shotgun (WGS) entry which is preliminary data.</text>
</comment>
<dbReference type="OrthoDB" id="5772090at2"/>
<evidence type="ECO:0008006" key="3">
    <source>
        <dbReference type="Google" id="ProtNLM"/>
    </source>
</evidence>
<dbReference type="RefSeq" id="WP_064040313.1">
    <property type="nucleotide sequence ID" value="NZ_LUUJ01000070.1"/>
</dbReference>
<dbReference type="AlphaFoldDB" id="A0A177NGS0"/>